<feature type="transmembrane region" description="Helical" evidence="1">
    <location>
        <begin position="79"/>
        <end position="103"/>
    </location>
</feature>
<dbReference type="EMBL" id="PYLP01000016">
    <property type="protein sequence ID" value="PST38252.1"/>
    <property type="molecule type" value="Genomic_DNA"/>
</dbReference>
<feature type="transmembrane region" description="Helical" evidence="1">
    <location>
        <begin position="6"/>
        <end position="21"/>
    </location>
</feature>
<evidence type="ECO:0000313" key="3">
    <source>
        <dbReference type="Proteomes" id="UP000241201"/>
    </source>
</evidence>
<proteinExistence type="predicted"/>
<keyword evidence="1" id="KW-0472">Membrane</keyword>
<keyword evidence="3" id="KW-1185">Reference proteome</keyword>
<comment type="caution">
    <text evidence="2">The sequence shown here is derived from an EMBL/GenBank/DDBJ whole genome shotgun (WGS) entry which is preliminary data.</text>
</comment>
<dbReference type="AlphaFoldDB" id="A0A2T3FSL7"/>
<accession>A0A2T3FSL7</accession>
<sequence length="407" mass="46954">MIIISNVIAFLLISYIANSFLSSKYSKNKYLAILFIFITLESFINHTGASPFKGIFLLIMYFLYVFIQFEGKPIQKIMIIVPFFLIQVISEILVAFCLNNILFIEITRNAFSHGFLLGTIFSNTILAIFVFFYVRILKLIQADNLPKYTWLALILPIISIIFLLDSDDYFDLLNISPHVLLTTAGLAVSNIILFIIFISAINSTNMKHKLQIAEQKEELINSKLDLLSQHYDYNFKFLHNLLHTCSQLNSLFNDSNYIEATNVLNKLSDTAFKEFNAIYSNSYILNYVINNNLTKIIDYNIDIKTVIKYSDFKNLDYYTQLNLFEYLINLSIDSCLQVATSDKIIIIKSVKTANKIILKLFYSASSIDKYNIEKNINEILFNKYNSLSIRNIDNLFISILISFDIPS</sequence>
<protein>
    <recommendedName>
        <fullName evidence="4">Histidine kinase</fullName>
    </recommendedName>
</protein>
<feature type="transmembrane region" description="Helical" evidence="1">
    <location>
        <begin position="115"/>
        <end position="136"/>
    </location>
</feature>
<dbReference type="Proteomes" id="UP000241201">
    <property type="component" value="Unassembled WGS sequence"/>
</dbReference>
<organism evidence="2 3">
    <name type="scientific">Faecalibacillus faecis</name>
    <dbReference type="NCBI Taxonomy" id="1982628"/>
    <lineage>
        <taxon>Bacteria</taxon>
        <taxon>Bacillati</taxon>
        <taxon>Bacillota</taxon>
        <taxon>Erysipelotrichia</taxon>
        <taxon>Erysipelotrichales</taxon>
        <taxon>Coprobacillaceae</taxon>
        <taxon>Faecalibacillus</taxon>
    </lineage>
</organism>
<feature type="transmembrane region" description="Helical" evidence="1">
    <location>
        <begin position="148"/>
        <end position="164"/>
    </location>
</feature>
<keyword evidence="1" id="KW-0812">Transmembrane</keyword>
<dbReference type="RefSeq" id="WP_106988527.1">
    <property type="nucleotide sequence ID" value="NZ_PYLP01000016.1"/>
</dbReference>
<name>A0A2T3FSL7_9FIRM</name>
<dbReference type="GeneID" id="77471518"/>
<reference evidence="3" key="1">
    <citation type="submission" date="2018-03" db="EMBL/GenBank/DDBJ databases">
        <title>Lachnoclostridium SNUG30370 gen.nov., sp.nov., isolated from human faeces.</title>
        <authorList>
            <person name="Seo B."/>
            <person name="Jeon K."/>
            <person name="Ko G."/>
        </authorList>
    </citation>
    <scope>NUCLEOTIDE SEQUENCE [LARGE SCALE GENOMIC DNA]</scope>
    <source>
        <strain evidence="3">SNUG30370</strain>
    </source>
</reference>
<evidence type="ECO:0008006" key="4">
    <source>
        <dbReference type="Google" id="ProtNLM"/>
    </source>
</evidence>
<gene>
    <name evidence="2" type="ORF">C7U55_10495</name>
</gene>
<evidence type="ECO:0000256" key="1">
    <source>
        <dbReference type="SAM" id="Phobius"/>
    </source>
</evidence>
<feature type="transmembrane region" description="Helical" evidence="1">
    <location>
        <begin position="179"/>
        <end position="201"/>
    </location>
</feature>
<evidence type="ECO:0000313" key="2">
    <source>
        <dbReference type="EMBL" id="PST38252.1"/>
    </source>
</evidence>
<feature type="transmembrane region" description="Helical" evidence="1">
    <location>
        <begin position="50"/>
        <end position="67"/>
    </location>
</feature>
<keyword evidence="1" id="KW-1133">Transmembrane helix</keyword>